<protein>
    <submittedName>
        <fullName evidence="1">Uncharacterized protein</fullName>
    </submittedName>
</protein>
<gene>
    <name evidence="1" type="ORF">PtrM4_147830</name>
</gene>
<dbReference type="AlphaFoldDB" id="A0A834RLK9"/>
<dbReference type="KEGG" id="ptrr:90958062"/>
<dbReference type="Proteomes" id="UP000245464">
    <property type="component" value="Chromosome 9"/>
</dbReference>
<comment type="caution">
    <text evidence="1">The sequence shown here is derived from an EMBL/GenBank/DDBJ whole genome shotgun (WGS) entry which is preliminary data.</text>
</comment>
<evidence type="ECO:0000313" key="2">
    <source>
        <dbReference type="Proteomes" id="UP000245464"/>
    </source>
</evidence>
<dbReference type="GeneID" id="90958062"/>
<evidence type="ECO:0000313" key="1">
    <source>
        <dbReference type="EMBL" id="KAF7566463.1"/>
    </source>
</evidence>
<organism evidence="1 2">
    <name type="scientific">Pyrenophora tritici-repentis</name>
    <dbReference type="NCBI Taxonomy" id="45151"/>
    <lineage>
        <taxon>Eukaryota</taxon>
        <taxon>Fungi</taxon>
        <taxon>Dikarya</taxon>
        <taxon>Ascomycota</taxon>
        <taxon>Pezizomycotina</taxon>
        <taxon>Dothideomycetes</taxon>
        <taxon>Pleosporomycetidae</taxon>
        <taxon>Pleosporales</taxon>
        <taxon>Pleosporineae</taxon>
        <taxon>Pleosporaceae</taxon>
        <taxon>Pyrenophora</taxon>
    </lineage>
</organism>
<name>A0A834RLK9_9PLEO</name>
<sequence>MEKDRCKNGGYELPLVLKVELEQLGRGPVSPTPKA</sequence>
<reference evidence="1 2" key="1">
    <citation type="journal article" date="2018" name="BMC Genomics">
        <title>Comparative genomics of the wheat fungal pathogen Pyrenophora tritici-repentis reveals chromosomal variations and genome plasticity.</title>
        <authorList>
            <person name="Moolhuijzen P."/>
            <person name="See P.T."/>
            <person name="Hane J.K."/>
            <person name="Shi G."/>
            <person name="Liu Z."/>
            <person name="Oliver R.P."/>
            <person name="Moffat C.S."/>
        </authorList>
    </citation>
    <scope>NUCLEOTIDE SEQUENCE [LARGE SCALE GENOMIC DNA]</scope>
    <source>
        <strain evidence="1">M4</strain>
    </source>
</reference>
<proteinExistence type="predicted"/>
<dbReference type="EMBL" id="NQIK02000009">
    <property type="protein sequence ID" value="KAF7566463.1"/>
    <property type="molecule type" value="Genomic_DNA"/>
</dbReference>
<dbReference type="RefSeq" id="XP_065959910.1">
    <property type="nucleotide sequence ID" value="XM_066109927.1"/>
</dbReference>
<accession>A0A834RLK9</accession>